<evidence type="ECO:0000313" key="3">
    <source>
        <dbReference type="EMBL" id="CAD7093508.1"/>
    </source>
</evidence>
<feature type="region of interest" description="Disordered" evidence="1">
    <location>
        <begin position="1"/>
        <end position="20"/>
    </location>
</feature>
<evidence type="ECO:0000256" key="2">
    <source>
        <dbReference type="SAM" id="Phobius"/>
    </source>
</evidence>
<reference evidence="3 4" key="1">
    <citation type="submission" date="2020-11" db="EMBL/GenBank/DDBJ databases">
        <authorList>
            <person name="Wallbank WR R."/>
            <person name="Pardo Diaz C."/>
            <person name="Kozak K."/>
            <person name="Martin S."/>
            <person name="Jiggins C."/>
            <person name="Moest M."/>
            <person name="Warren A I."/>
            <person name="Generalovic N T."/>
            <person name="Byers J.R.P. K."/>
            <person name="Montejo-Kovacevich G."/>
            <person name="Yen C E."/>
        </authorList>
    </citation>
    <scope>NUCLEOTIDE SEQUENCE [LARGE SCALE GENOMIC DNA]</scope>
</reference>
<dbReference type="FunCoup" id="A0A7R8V6B4">
    <property type="interactions" value="9"/>
</dbReference>
<accession>A0A7R8V6B4</accession>
<keyword evidence="2" id="KW-1133">Transmembrane helix</keyword>
<keyword evidence="4" id="KW-1185">Reference proteome</keyword>
<feature type="transmembrane region" description="Helical" evidence="2">
    <location>
        <begin position="69"/>
        <end position="90"/>
    </location>
</feature>
<organism evidence="3 4">
    <name type="scientific">Hermetia illucens</name>
    <name type="common">Black soldier fly</name>
    <dbReference type="NCBI Taxonomy" id="343691"/>
    <lineage>
        <taxon>Eukaryota</taxon>
        <taxon>Metazoa</taxon>
        <taxon>Ecdysozoa</taxon>
        <taxon>Arthropoda</taxon>
        <taxon>Hexapoda</taxon>
        <taxon>Insecta</taxon>
        <taxon>Pterygota</taxon>
        <taxon>Neoptera</taxon>
        <taxon>Endopterygota</taxon>
        <taxon>Diptera</taxon>
        <taxon>Brachycera</taxon>
        <taxon>Stratiomyomorpha</taxon>
        <taxon>Stratiomyidae</taxon>
        <taxon>Hermetiinae</taxon>
        <taxon>Hermetia</taxon>
    </lineage>
</organism>
<evidence type="ECO:0000313" key="4">
    <source>
        <dbReference type="Proteomes" id="UP000594454"/>
    </source>
</evidence>
<dbReference type="OMA" id="KTVTHTC"/>
<dbReference type="EMBL" id="LR899014">
    <property type="protein sequence ID" value="CAD7093508.1"/>
    <property type="molecule type" value="Genomic_DNA"/>
</dbReference>
<dbReference type="OrthoDB" id="6585706at2759"/>
<evidence type="ECO:0000256" key="1">
    <source>
        <dbReference type="SAM" id="MobiDB-lite"/>
    </source>
</evidence>
<name>A0A7R8V6B4_HERIL</name>
<gene>
    <name evidence="3" type="ORF">HERILL_LOCUS15785</name>
</gene>
<dbReference type="AlphaFoldDB" id="A0A7R8V6B4"/>
<sequence length="107" mass="12223">MGAKYEDAKYEDSKFKESADDDFNSESVEVLRERLNTMKRLMAERTNSNNAEDWSRPHHTTTGIIDGNFLSVAFAGALLVIVTVSVYAFYNLYTAVLRRFPSHHTEL</sequence>
<keyword evidence="2" id="KW-0472">Membrane</keyword>
<proteinExistence type="predicted"/>
<protein>
    <submittedName>
        <fullName evidence="3">Uncharacterized protein</fullName>
    </submittedName>
</protein>
<feature type="compositionally biased region" description="Basic and acidic residues" evidence="1">
    <location>
        <begin position="1"/>
        <end position="18"/>
    </location>
</feature>
<keyword evidence="2" id="KW-0812">Transmembrane</keyword>
<dbReference type="Proteomes" id="UP000594454">
    <property type="component" value="Chromosome 6"/>
</dbReference>
<dbReference type="InParanoid" id="A0A7R8V6B4"/>